<dbReference type="Proteomes" id="UP001501303">
    <property type="component" value="Unassembled WGS sequence"/>
</dbReference>
<feature type="domain" description="AMP-dependent synthetase/ligase" evidence="3">
    <location>
        <begin position="22"/>
        <end position="145"/>
    </location>
</feature>
<dbReference type="Pfam" id="PF00501">
    <property type="entry name" value="AMP-binding"/>
    <property type="match status" value="1"/>
</dbReference>
<dbReference type="PANTHER" id="PTHR24095:SF14">
    <property type="entry name" value="ACETYL-COENZYME A SYNTHETASE 1"/>
    <property type="match status" value="1"/>
</dbReference>
<evidence type="ECO:0000313" key="5">
    <source>
        <dbReference type="Proteomes" id="UP001501303"/>
    </source>
</evidence>
<dbReference type="EMBL" id="BAAAMJ010000020">
    <property type="protein sequence ID" value="GAA1912788.1"/>
    <property type="molecule type" value="Genomic_DNA"/>
</dbReference>
<dbReference type="Gene3D" id="3.40.50.12780">
    <property type="entry name" value="N-terminal domain of ligase-like"/>
    <property type="match status" value="1"/>
</dbReference>
<gene>
    <name evidence="4" type="ORF">GCM10009716_23170</name>
</gene>
<keyword evidence="1" id="KW-0007">Acetylation</keyword>
<proteinExistence type="predicted"/>
<organism evidence="4 5">
    <name type="scientific">Streptomyces sodiiphilus</name>
    <dbReference type="NCBI Taxonomy" id="226217"/>
    <lineage>
        <taxon>Bacteria</taxon>
        <taxon>Bacillati</taxon>
        <taxon>Actinomycetota</taxon>
        <taxon>Actinomycetes</taxon>
        <taxon>Kitasatosporales</taxon>
        <taxon>Streptomycetaceae</taxon>
        <taxon>Streptomyces</taxon>
    </lineage>
</organism>
<reference evidence="4 5" key="1">
    <citation type="journal article" date="2019" name="Int. J. Syst. Evol. Microbiol.">
        <title>The Global Catalogue of Microorganisms (GCM) 10K type strain sequencing project: providing services to taxonomists for standard genome sequencing and annotation.</title>
        <authorList>
            <consortium name="The Broad Institute Genomics Platform"/>
            <consortium name="The Broad Institute Genome Sequencing Center for Infectious Disease"/>
            <person name="Wu L."/>
            <person name="Ma J."/>
        </authorList>
    </citation>
    <scope>NUCLEOTIDE SEQUENCE [LARGE SCALE GENOMIC DNA]</scope>
    <source>
        <strain evidence="4 5">JCM 13581</strain>
    </source>
</reference>
<keyword evidence="5" id="KW-1185">Reference proteome</keyword>
<dbReference type="InterPro" id="IPR000873">
    <property type="entry name" value="AMP-dep_synth/lig_dom"/>
</dbReference>
<accession>A0ABN2P640</accession>
<feature type="region of interest" description="Disordered" evidence="2">
    <location>
        <begin position="201"/>
        <end position="222"/>
    </location>
</feature>
<evidence type="ECO:0000256" key="1">
    <source>
        <dbReference type="ARBA" id="ARBA00022990"/>
    </source>
</evidence>
<name>A0ABN2P640_9ACTN</name>
<protein>
    <recommendedName>
        <fullName evidence="3">AMP-dependent synthetase/ligase domain-containing protein</fullName>
    </recommendedName>
</protein>
<evidence type="ECO:0000259" key="3">
    <source>
        <dbReference type="Pfam" id="PF00501"/>
    </source>
</evidence>
<feature type="region of interest" description="Disordered" evidence="2">
    <location>
        <begin position="163"/>
        <end position="188"/>
    </location>
</feature>
<feature type="region of interest" description="Disordered" evidence="2">
    <location>
        <begin position="1"/>
        <end position="23"/>
    </location>
</feature>
<dbReference type="InterPro" id="IPR042099">
    <property type="entry name" value="ANL_N_sf"/>
</dbReference>
<dbReference type="SUPFAM" id="SSF56801">
    <property type="entry name" value="Acetyl-CoA synthetase-like"/>
    <property type="match status" value="1"/>
</dbReference>
<sequence>MLPFMAADERDVPGARGSGPDDVLSHKQLLNRGDLAGEALTRLGVGPGDPVAVLLPMCLESVVVTLACVQLGAVRQTLPVGAEPGCVRSRIGSGGARVVITADNCVVDGRAYGLKTALDRELRHCPQVHSVLVVSHRPGPVSWNPGRDRWWHDALTAEMRTARPYAGAMSTRQPDPASSRPAERPEGTDLGLAALVFEDPLAGRSRDDSDEGWGDPAGGASAAELARFLSEKPPHHI</sequence>
<dbReference type="PANTHER" id="PTHR24095">
    <property type="entry name" value="ACETYL-COENZYME A SYNTHETASE"/>
    <property type="match status" value="1"/>
</dbReference>
<evidence type="ECO:0000256" key="2">
    <source>
        <dbReference type="SAM" id="MobiDB-lite"/>
    </source>
</evidence>
<comment type="caution">
    <text evidence="4">The sequence shown here is derived from an EMBL/GenBank/DDBJ whole genome shotgun (WGS) entry which is preliminary data.</text>
</comment>
<evidence type="ECO:0000313" key="4">
    <source>
        <dbReference type="EMBL" id="GAA1912788.1"/>
    </source>
</evidence>